<feature type="domain" description="Receptor L-domain" evidence="7">
    <location>
        <begin position="495"/>
        <end position="588"/>
    </location>
</feature>
<dbReference type="eggNOG" id="COG4676">
    <property type="taxonomic scope" value="Bacteria"/>
</dbReference>
<evidence type="ECO:0000256" key="6">
    <source>
        <dbReference type="SAM" id="SignalP"/>
    </source>
</evidence>
<dbReference type="GO" id="GO:0030313">
    <property type="term" value="C:cell envelope"/>
    <property type="evidence" value="ECO:0007669"/>
    <property type="project" value="UniProtKB-SubCell"/>
</dbReference>
<keyword evidence="2" id="KW-0134">Cell wall</keyword>
<reference evidence="8 9" key="1">
    <citation type="journal article" date="2011" name="J. Bacteriol.">
        <title>Genome sequence of the algicidal bacterium Kordia algicida OT-1.</title>
        <authorList>
            <person name="Lee H.S."/>
            <person name="Kang S.G."/>
            <person name="Kwon K.K."/>
            <person name="Lee J.H."/>
            <person name="Kim S.J."/>
        </authorList>
    </citation>
    <scope>NUCLEOTIDE SEQUENCE [LARGE SCALE GENOMIC DNA]</scope>
    <source>
        <strain evidence="8 9">OT-1</strain>
    </source>
</reference>
<keyword evidence="5" id="KW-0325">Glycoprotein</keyword>
<dbReference type="HOGENOM" id="CLU_349099_0_0_10"/>
<keyword evidence="9" id="KW-1185">Reference proteome</keyword>
<feature type="chain" id="PRO_5002734516" evidence="6">
    <location>
        <begin position="23"/>
        <end position="807"/>
    </location>
</feature>
<dbReference type="SUPFAM" id="SSF52058">
    <property type="entry name" value="L domain-like"/>
    <property type="match status" value="2"/>
</dbReference>
<dbReference type="RefSeq" id="WP_007094389.1">
    <property type="nucleotide sequence ID" value="NZ_CP142125.1"/>
</dbReference>
<evidence type="ECO:0000256" key="3">
    <source>
        <dbReference type="ARBA" id="ARBA00022525"/>
    </source>
</evidence>
<gene>
    <name evidence="8" type="ORF">KAOT1_09134</name>
</gene>
<evidence type="ECO:0000256" key="4">
    <source>
        <dbReference type="ARBA" id="ARBA00022729"/>
    </source>
</evidence>
<dbReference type="Proteomes" id="UP000002945">
    <property type="component" value="Unassembled WGS sequence"/>
</dbReference>
<dbReference type="OrthoDB" id="973965at2"/>
<dbReference type="InterPro" id="IPR036941">
    <property type="entry name" value="Rcpt_L-dom_sf"/>
</dbReference>
<proteinExistence type="predicted"/>
<dbReference type="Gene3D" id="3.80.20.20">
    <property type="entry name" value="Receptor L-domain"/>
    <property type="match status" value="1"/>
</dbReference>
<feature type="signal peptide" evidence="6">
    <location>
        <begin position="1"/>
        <end position="22"/>
    </location>
</feature>
<dbReference type="InterPro" id="IPR000494">
    <property type="entry name" value="Rcpt_L-dom"/>
</dbReference>
<dbReference type="PANTHER" id="PTHR31018">
    <property type="entry name" value="SPORULATION-SPECIFIC PROTEIN-RELATED"/>
    <property type="match status" value="1"/>
</dbReference>
<evidence type="ECO:0000259" key="7">
    <source>
        <dbReference type="Pfam" id="PF01030"/>
    </source>
</evidence>
<protein>
    <submittedName>
        <fullName evidence="8">Maf-like protein</fullName>
    </submittedName>
</protein>
<dbReference type="PANTHER" id="PTHR31018:SF3">
    <property type="entry name" value="RECEPTOR PROTEIN-TYROSINE KINASE"/>
    <property type="match status" value="1"/>
</dbReference>
<name>A9E850_9FLAO</name>
<evidence type="ECO:0000313" key="9">
    <source>
        <dbReference type="Proteomes" id="UP000002945"/>
    </source>
</evidence>
<evidence type="ECO:0000256" key="2">
    <source>
        <dbReference type="ARBA" id="ARBA00022512"/>
    </source>
</evidence>
<keyword evidence="4 6" id="KW-0732">Signal</keyword>
<dbReference type="InterPro" id="IPR051648">
    <property type="entry name" value="CWI-Assembly_Regulator"/>
</dbReference>
<evidence type="ECO:0000256" key="1">
    <source>
        <dbReference type="ARBA" id="ARBA00004191"/>
    </source>
</evidence>
<comment type="caution">
    <text evidence="8">The sequence shown here is derived from an EMBL/GenBank/DDBJ whole genome shotgun (WGS) entry which is preliminary data.</text>
</comment>
<dbReference type="STRING" id="391587.KAOT1_09134"/>
<comment type="subcellular location">
    <subcellularLocation>
        <location evidence="1">Secreted</location>
        <location evidence="1">Cell wall</location>
    </subcellularLocation>
</comment>
<dbReference type="AlphaFoldDB" id="A9E850"/>
<accession>A9E850</accession>
<evidence type="ECO:0000256" key="5">
    <source>
        <dbReference type="ARBA" id="ARBA00023180"/>
    </source>
</evidence>
<dbReference type="eggNOG" id="COG4886">
    <property type="taxonomic scope" value="Bacteria"/>
</dbReference>
<sequence length="807" mass="88962">MKKLTKLIIAFACLLTFQNCTNDDFDTRTVPNLQTQEDIVRDEEFIAENFGAFTTGDFYGTIQDQYGGLLNNVQVTIGNTTVLTDRNGIFLIKDATVYENFAHIKAKKEGYIDGSRVVIPKLEGENRIQIFMYKKEIIASVNSGEFSTVSLPNGAKINFSGGFVRQNGTAYNGQVDVVFNYLRPNSINTYRYMPGSLFAQNANNNAVALETLGMMSVNLFSPSGEELNINEFNRATLEFPITTSNAPDFIPLWYFDEERGYWKEEGQAVKFSNMYVAEVSHFTWWNCDLPLDYIEACFSLSLTNVDEAVPYYVILRRVVDGRILYVGIMTANEGVECGLIPENEEVKVEVYGSLGNCSGLQVYSETVGGFSTDTNVTISFSYEENQTTHITGMVTNCDGNMLTNGYVYIDELNNYVIDDGVIDIHVPFCEVTTVDVQVFDFDTNQWSITENVTLSTTPVHIGNVSTCANMGGAFNGNLVLSTQQEVNDFGVFNFTEVQGDVIIGNATNYTDIIDLTPLSSINYISGSLTITGNENLNSFQGLQNIMNIDGDKLHIQNNPTLTSLQGFNFSTINDLLIEDNDALTTLQGINNFTSISNLHITENDGLASLTGANNSISIEEDLRISKNNSLTSLQGIEVFNLSSQNDLHILDNDALTSLQGMEGITELRFLYIRYNDVLASLAQLENLTTVLDIMIDDNDSLVNLQGLEQLTQARSIIVANNEALLTLDGIENVVINGDLFSLINIGVIQWEGDCGGYINGPNPNLSDLCALTSVLENSNWNNNFCVVVVGNAYNPSGADIINGDCSQ</sequence>
<dbReference type="Pfam" id="PF01030">
    <property type="entry name" value="Recep_L_domain"/>
    <property type="match status" value="1"/>
</dbReference>
<dbReference type="EMBL" id="ABIB01000012">
    <property type="protein sequence ID" value="EDP94966.1"/>
    <property type="molecule type" value="Genomic_DNA"/>
</dbReference>
<organism evidence="8 9">
    <name type="scientific">Kordia algicida OT-1</name>
    <dbReference type="NCBI Taxonomy" id="391587"/>
    <lineage>
        <taxon>Bacteria</taxon>
        <taxon>Pseudomonadati</taxon>
        <taxon>Bacteroidota</taxon>
        <taxon>Flavobacteriia</taxon>
        <taxon>Flavobacteriales</taxon>
        <taxon>Flavobacteriaceae</taxon>
        <taxon>Kordia</taxon>
    </lineage>
</organism>
<keyword evidence="3" id="KW-0964">Secreted</keyword>
<evidence type="ECO:0000313" key="8">
    <source>
        <dbReference type="EMBL" id="EDP94966.1"/>
    </source>
</evidence>